<dbReference type="InterPro" id="IPR027383">
    <property type="entry name" value="Znf_put"/>
</dbReference>
<dbReference type="Gene3D" id="1.10.10.1320">
    <property type="entry name" value="Anti-sigma factor, zinc-finger domain"/>
    <property type="match status" value="1"/>
</dbReference>
<protein>
    <recommendedName>
        <fullName evidence="1">Putative zinc-finger domain-containing protein</fullName>
    </recommendedName>
</protein>
<feature type="domain" description="Putative zinc-finger" evidence="1">
    <location>
        <begin position="14"/>
        <end position="42"/>
    </location>
</feature>
<proteinExistence type="predicted"/>
<name>A0A6J4JTX9_9CHLR</name>
<evidence type="ECO:0000313" key="2">
    <source>
        <dbReference type="EMBL" id="CAA9287510.1"/>
    </source>
</evidence>
<dbReference type="AlphaFoldDB" id="A0A6J4JTX9"/>
<accession>A0A6J4JTX9</accession>
<sequence length="105" mass="11424">MESLARALHPRGEDLSAYTDHALGASTRAAVERHLDTCARCAATALAYGRISRSLRELPEVPAPATLGEVLRRVRFGPQHRRPRHTGMLGLIIRNLWSASVSAAS</sequence>
<dbReference type="Pfam" id="PF13490">
    <property type="entry name" value="zf-HC2"/>
    <property type="match status" value="1"/>
</dbReference>
<gene>
    <name evidence="2" type="ORF">AVDCRST_MAG77-4412</name>
</gene>
<organism evidence="2">
    <name type="scientific">uncultured Chloroflexota bacterium</name>
    <dbReference type="NCBI Taxonomy" id="166587"/>
    <lineage>
        <taxon>Bacteria</taxon>
        <taxon>Bacillati</taxon>
        <taxon>Chloroflexota</taxon>
        <taxon>environmental samples</taxon>
    </lineage>
</organism>
<dbReference type="InterPro" id="IPR041916">
    <property type="entry name" value="Anti_sigma_zinc_sf"/>
</dbReference>
<evidence type="ECO:0000259" key="1">
    <source>
        <dbReference type="Pfam" id="PF13490"/>
    </source>
</evidence>
<dbReference type="EMBL" id="CADCTC010000231">
    <property type="protein sequence ID" value="CAA9287510.1"/>
    <property type="molecule type" value="Genomic_DNA"/>
</dbReference>
<reference evidence="2" key="1">
    <citation type="submission" date="2020-02" db="EMBL/GenBank/DDBJ databases">
        <authorList>
            <person name="Meier V. D."/>
        </authorList>
    </citation>
    <scope>NUCLEOTIDE SEQUENCE</scope>
    <source>
        <strain evidence="2">AVDCRST_MAG77</strain>
    </source>
</reference>